<protein>
    <recommendedName>
        <fullName evidence="6">HTH-type transcriptional regulator TtuA</fullName>
    </recommendedName>
    <alternativeName>
        <fullName evidence="7">Tartrate utilization transcriptional regulator</fullName>
    </alternativeName>
</protein>
<accession>A0A1C3VZA3</accession>
<dbReference type="InterPro" id="IPR036390">
    <property type="entry name" value="WH_DNA-bd_sf"/>
</dbReference>
<dbReference type="OrthoDB" id="9813056at2"/>
<dbReference type="Gene3D" id="3.40.190.290">
    <property type="match status" value="1"/>
</dbReference>
<evidence type="ECO:0000256" key="6">
    <source>
        <dbReference type="ARBA" id="ARBA00067332"/>
    </source>
</evidence>
<gene>
    <name evidence="9" type="ORF">GA0061100_109180</name>
</gene>
<keyword evidence="4" id="KW-0804">Transcription</keyword>
<dbReference type="AlphaFoldDB" id="A0A1C3VZA3"/>
<dbReference type="InterPro" id="IPR000847">
    <property type="entry name" value="LysR_HTH_N"/>
</dbReference>
<evidence type="ECO:0000256" key="2">
    <source>
        <dbReference type="ARBA" id="ARBA00023015"/>
    </source>
</evidence>
<reference evidence="10" key="1">
    <citation type="submission" date="2016-08" db="EMBL/GenBank/DDBJ databases">
        <authorList>
            <person name="Varghese N."/>
            <person name="Submissions Spin"/>
        </authorList>
    </citation>
    <scope>NUCLEOTIDE SEQUENCE [LARGE SCALE GENOMIC DNA]</scope>
    <source>
        <strain evidence="10">CCBAU 57015</strain>
    </source>
</reference>
<evidence type="ECO:0000313" key="10">
    <source>
        <dbReference type="Proteomes" id="UP000186228"/>
    </source>
</evidence>
<dbReference type="PANTHER" id="PTHR30537:SF5">
    <property type="entry name" value="HTH-TYPE TRANSCRIPTIONAL ACTIVATOR TTDR-RELATED"/>
    <property type="match status" value="1"/>
</dbReference>
<dbReference type="SUPFAM" id="SSF46785">
    <property type="entry name" value="Winged helix' DNA-binding domain"/>
    <property type="match status" value="1"/>
</dbReference>
<keyword evidence="10" id="KW-1185">Reference proteome</keyword>
<proteinExistence type="inferred from homology"/>
<evidence type="ECO:0000256" key="7">
    <source>
        <dbReference type="ARBA" id="ARBA00083243"/>
    </source>
</evidence>
<dbReference type="InterPro" id="IPR005119">
    <property type="entry name" value="LysR_subst-bd"/>
</dbReference>
<dbReference type="Pfam" id="PF00126">
    <property type="entry name" value="HTH_1"/>
    <property type="match status" value="1"/>
</dbReference>
<dbReference type="PROSITE" id="PS50931">
    <property type="entry name" value="HTH_LYSR"/>
    <property type="match status" value="1"/>
</dbReference>
<evidence type="ECO:0000256" key="4">
    <source>
        <dbReference type="ARBA" id="ARBA00023163"/>
    </source>
</evidence>
<evidence type="ECO:0000256" key="5">
    <source>
        <dbReference type="ARBA" id="ARBA00054626"/>
    </source>
</evidence>
<organism evidence="9 10">
    <name type="scientific">Rhizobium hainanense</name>
    <dbReference type="NCBI Taxonomy" id="52131"/>
    <lineage>
        <taxon>Bacteria</taxon>
        <taxon>Pseudomonadati</taxon>
        <taxon>Pseudomonadota</taxon>
        <taxon>Alphaproteobacteria</taxon>
        <taxon>Hyphomicrobiales</taxon>
        <taxon>Rhizobiaceae</taxon>
        <taxon>Rhizobium/Agrobacterium group</taxon>
        <taxon>Rhizobium</taxon>
    </lineage>
</organism>
<evidence type="ECO:0000313" key="9">
    <source>
        <dbReference type="EMBL" id="SCB33047.1"/>
    </source>
</evidence>
<feature type="domain" description="HTH lysR-type" evidence="8">
    <location>
        <begin position="11"/>
        <end position="60"/>
    </location>
</feature>
<dbReference type="Pfam" id="PF03466">
    <property type="entry name" value="LysR_substrate"/>
    <property type="match status" value="1"/>
</dbReference>
<name>A0A1C3VZA3_9HYPH</name>
<dbReference type="Gene3D" id="1.10.10.10">
    <property type="entry name" value="Winged helix-like DNA-binding domain superfamily/Winged helix DNA-binding domain"/>
    <property type="match status" value="1"/>
</dbReference>
<dbReference type="GO" id="GO:0003700">
    <property type="term" value="F:DNA-binding transcription factor activity"/>
    <property type="evidence" value="ECO:0007669"/>
    <property type="project" value="InterPro"/>
</dbReference>
<dbReference type="EMBL" id="FMAC01000009">
    <property type="protein sequence ID" value="SCB33047.1"/>
    <property type="molecule type" value="Genomic_DNA"/>
</dbReference>
<dbReference type="GO" id="GO:0003677">
    <property type="term" value="F:DNA binding"/>
    <property type="evidence" value="ECO:0007669"/>
    <property type="project" value="UniProtKB-KW"/>
</dbReference>
<comment type="similarity">
    <text evidence="1">Belongs to the LysR transcriptional regulatory family.</text>
</comment>
<comment type="function">
    <text evidence="5">Transcriptional regulator of the ttuABCDE tartrate utilization operon.</text>
</comment>
<dbReference type="CDD" id="cd08475">
    <property type="entry name" value="PBP2_CrgA_like_6"/>
    <property type="match status" value="1"/>
</dbReference>
<evidence type="ECO:0000256" key="1">
    <source>
        <dbReference type="ARBA" id="ARBA00009437"/>
    </source>
</evidence>
<keyword evidence="3 9" id="KW-0238">DNA-binding</keyword>
<dbReference type="STRING" id="52131.GA0061100_109180"/>
<evidence type="ECO:0000259" key="8">
    <source>
        <dbReference type="PROSITE" id="PS50931"/>
    </source>
</evidence>
<evidence type="ECO:0000256" key="3">
    <source>
        <dbReference type="ARBA" id="ARBA00023125"/>
    </source>
</evidence>
<dbReference type="RefSeq" id="WP_075855658.1">
    <property type="nucleotide sequence ID" value="NZ_FMAC01000009.1"/>
</dbReference>
<dbReference type="PRINTS" id="PR00039">
    <property type="entry name" value="HTHLYSR"/>
</dbReference>
<dbReference type="SUPFAM" id="SSF53850">
    <property type="entry name" value="Periplasmic binding protein-like II"/>
    <property type="match status" value="1"/>
</dbReference>
<dbReference type="InterPro" id="IPR058163">
    <property type="entry name" value="LysR-type_TF_proteobact-type"/>
</dbReference>
<dbReference type="InterPro" id="IPR036388">
    <property type="entry name" value="WH-like_DNA-bd_sf"/>
</dbReference>
<dbReference type="Proteomes" id="UP000186228">
    <property type="component" value="Unassembled WGS sequence"/>
</dbReference>
<dbReference type="PANTHER" id="PTHR30537">
    <property type="entry name" value="HTH-TYPE TRANSCRIPTIONAL REGULATOR"/>
    <property type="match status" value="1"/>
</dbReference>
<sequence length="300" mass="33556">MNDMLNGIPEFVEAVEAGGFSAAATRMNLSRSAIGKTIARLERRLNVRLFHRTTRMQSLTDEGQAFYERCRRALDEIQSGEAMLESGKREVTGRLRISMPVLFGRRCAAPLLLELARMHPRLELDLSFSDRVVDLFEEGFDLAIRNGVLRDEAGLAARKIAAHRMTLCASPDYLAARGAPQSIADLADHDMLVYARSGQTKKWTFLQDDGTAVDYYPETRLRLDDLEVLADAAAAGMGITWLPCWLVRDYVAAGTLTLALRNVSSRSVNVYAIWPQMPQLPLRTRTVIDLLAERLPDIMD</sequence>
<keyword evidence="2" id="KW-0805">Transcription regulation</keyword>
<dbReference type="FunFam" id="1.10.10.10:FF:000001">
    <property type="entry name" value="LysR family transcriptional regulator"/>
    <property type="match status" value="1"/>
</dbReference>